<dbReference type="InterPro" id="IPR019408">
    <property type="entry name" value="7TM_GPCR_serpentine_rcpt_Srab"/>
</dbReference>
<keyword evidence="2" id="KW-0812">Transmembrane</keyword>
<evidence type="ECO:0000256" key="2">
    <source>
        <dbReference type="ARBA" id="ARBA00022692"/>
    </source>
</evidence>
<dbReference type="EnsemblMetazoa" id="PPA40946.1">
    <property type="protein sequence ID" value="PPA40946.1"/>
    <property type="gene ID" value="WBGene00279315"/>
</dbReference>
<gene>
    <name evidence="5" type="primary">WBGene00279315</name>
</gene>
<keyword evidence="6" id="KW-1185">Reference proteome</keyword>
<reference evidence="5" key="2">
    <citation type="submission" date="2022-06" db="UniProtKB">
        <authorList>
            <consortium name="EnsemblMetazoa"/>
        </authorList>
    </citation>
    <scope>IDENTIFICATION</scope>
    <source>
        <strain evidence="5">PS312</strain>
    </source>
</reference>
<evidence type="ECO:0000256" key="4">
    <source>
        <dbReference type="ARBA" id="ARBA00023136"/>
    </source>
</evidence>
<accession>A0A8R1V017</accession>
<comment type="subcellular location">
    <subcellularLocation>
        <location evidence="1">Membrane</location>
        <topology evidence="1">Multi-pass membrane protein</topology>
    </subcellularLocation>
</comment>
<evidence type="ECO:0000256" key="3">
    <source>
        <dbReference type="ARBA" id="ARBA00022989"/>
    </source>
</evidence>
<sequence>MIIGENQNWFVNLAVPLSDWNDTISCCQDVIIALRTVESLNIILTTVLGATMVRLLRTSNVLHINFRVLLIASVINDIFLLNLRIFEIINVSGLLTEHSDLQFLRYTSIIFGVTLPLTIVIERIYALRNYRTYENALVYYVVYTRTHARSIMEIRYRRMSNNLTSRYQILEAERSSHMLTWYIPFQACSTIFTITIAIVIRAIVFTRTPRYFLLALQILYTFVGLKAIISMTIVMQRHPILRQELRKSMQKYSRKRIQRAVTRSSVSTTNRIAVLSSHGEPLNFTSEQERNIYFQ</sequence>
<protein>
    <submittedName>
        <fullName evidence="5">Uncharacterized protein</fullName>
    </submittedName>
</protein>
<dbReference type="AlphaFoldDB" id="A0A2A6CQF7"/>
<evidence type="ECO:0000313" key="5">
    <source>
        <dbReference type="EnsemblMetazoa" id="PPA40946.1"/>
    </source>
</evidence>
<keyword evidence="3" id="KW-1133">Transmembrane helix</keyword>
<dbReference type="GO" id="GO:0016020">
    <property type="term" value="C:membrane"/>
    <property type="evidence" value="ECO:0007669"/>
    <property type="project" value="UniProtKB-SubCell"/>
</dbReference>
<dbReference type="Proteomes" id="UP000005239">
    <property type="component" value="Unassembled WGS sequence"/>
</dbReference>
<reference evidence="6" key="1">
    <citation type="journal article" date="2008" name="Nat. Genet.">
        <title>The Pristionchus pacificus genome provides a unique perspective on nematode lifestyle and parasitism.</title>
        <authorList>
            <person name="Dieterich C."/>
            <person name="Clifton S.W."/>
            <person name="Schuster L.N."/>
            <person name="Chinwalla A."/>
            <person name="Delehaunty K."/>
            <person name="Dinkelacker I."/>
            <person name="Fulton L."/>
            <person name="Fulton R."/>
            <person name="Godfrey J."/>
            <person name="Minx P."/>
            <person name="Mitreva M."/>
            <person name="Roeseler W."/>
            <person name="Tian H."/>
            <person name="Witte H."/>
            <person name="Yang S.P."/>
            <person name="Wilson R.K."/>
            <person name="Sommer R.J."/>
        </authorList>
    </citation>
    <scope>NUCLEOTIDE SEQUENCE [LARGE SCALE GENOMIC DNA]</scope>
    <source>
        <strain evidence="6">PS312</strain>
    </source>
</reference>
<accession>A0A2A6CQF7</accession>
<dbReference type="InterPro" id="IPR052860">
    <property type="entry name" value="NRL-GPCR1"/>
</dbReference>
<evidence type="ECO:0000256" key="1">
    <source>
        <dbReference type="ARBA" id="ARBA00004141"/>
    </source>
</evidence>
<proteinExistence type="predicted"/>
<name>A0A2A6CQF7_PRIPA</name>
<evidence type="ECO:0000313" key="6">
    <source>
        <dbReference type="Proteomes" id="UP000005239"/>
    </source>
</evidence>
<dbReference type="PANTHER" id="PTHR47521">
    <property type="entry name" value="SERPENTINE RECEPTOR, CLASS E (EPSILON)-RELATED"/>
    <property type="match status" value="1"/>
</dbReference>
<dbReference type="Pfam" id="PF10292">
    <property type="entry name" value="7TM_GPCR_Srab"/>
    <property type="match status" value="1"/>
</dbReference>
<keyword evidence="4" id="KW-0472">Membrane</keyword>
<organism evidence="5 6">
    <name type="scientific">Pristionchus pacificus</name>
    <name type="common">Parasitic nematode worm</name>
    <dbReference type="NCBI Taxonomy" id="54126"/>
    <lineage>
        <taxon>Eukaryota</taxon>
        <taxon>Metazoa</taxon>
        <taxon>Ecdysozoa</taxon>
        <taxon>Nematoda</taxon>
        <taxon>Chromadorea</taxon>
        <taxon>Rhabditida</taxon>
        <taxon>Rhabditina</taxon>
        <taxon>Diplogasteromorpha</taxon>
        <taxon>Diplogasteroidea</taxon>
        <taxon>Neodiplogasteridae</taxon>
        <taxon>Pristionchus</taxon>
    </lineage>
</organism>